<dbReference type="EMBL" id="CAXHTB010000005">
    <property type="protein sequence ID" value="CAL0306087.1"/>
    <property type="molecule type" value="Genomic_DNA"/>
</dbReference>
<dbReference type="Pfam" id="PF16913">
    <property type="entry name" value="PUNUT"/>
    <property type="match status" value="1"/>
</dbReference>
<dbReference type="GO" id="GO:0016020">
    <property type="term" value="C:membrane"/>
    <property type="evidence" value="ECO:0007669"/>
    <property type="project" value="UniProtKB-SubCell"/>
</dbReference>
<feature type="transmembrane region" description="Helical" evidence="6">
    <location>
        <begin position="288"/>
        <end position="311"/>
    </location>
</feature>
<feature type="transmembrane region" description="Helical" evidence="6">
    <location>
        <begin position="316"/>
        <end position="337"/>
    </location>
</feature>
<dbReference type="GO" id="GO:0015211">
    <property type="term" value="F:purine nucleoside transmembrane transporter activity"/>
    <property type="evidence" value="ECO:0007669"/>
    <property type="project" value="UniProtKB-UniRule"/>
</dbReference>
<feature type="transmembrane region" description="Helical" evidence="6">
    <location>
        <begin position="118"/>
        <end position="143"/>
    </location>
</feature>
<feature type="transmembrane region" description="Helical" evidence="6">
    <location>
        <begin position="343"/>
        <end position="361"/>
    </location>
</feature>
<comment type="caution">
    <text evidence="6">Lacks conserved residue(s) required for the propagation of feature annotation.</text>
</comment>
<keyword evidence="4 6" id="KW-1133">Transmembrane helix</keyword>
<name>A0AAV1WB59_LUPLU</name>
<accession>A0AAV1WB59</accession>
<reference evidence="7 8" key="1">
    <citation type="submission" date="2024-03" db="EMBL/GenBank/DDBJ databases">
        <authorList>
            <person name="Martinez-Hernandez J."/>
        </authorList>
    </citation>
    <scope>NUCLEOTIDE SEQUENCE [LARGE SCALE GENOMIC DNA]</scope>
</reference>
<dbReference type="InterPro" id="IPR030182">
    <property type="entry name" value="PUP_plant"/>
</dbReference>
<dbReference type="PANTHER" id="PTHR31376:SF17">
    <property type="entry name" value="PURINE PERMEASE 21-RELATED"/>
    <property type="match status" value="1"/>
</dbReference>
<evidence type="ECO:0000256" key="6">
    <source>
        <dbReference type="RuleBase" id="RU368015"/>
    </source>
</evidence>
<evidence type="ECO:0000313" key="8">
    <source>
        <dbReference type="Proteomes" id="UP001497480"/>
    </source>
</evidence>
<feature type="transmembrane region" description="Helical" evidence="6">
    <location>
        <begin position="175"/>
        <end position="191"/>
    </location>
</feature>
<keyword evidence="3 6" id="KW-0812">Transmembrane</keyword>
<feature type="transmembrane region" description="Helical" evidence="6">
    <location>
        <begin position="246"/>
        <end position="268"/>
    </location>
</feature>
<evidence type="ECO:0000256" key="1">
    <source>
        <dbReference type="ARBA" id="ARBA00006213"/>
    </source>
</evidence>
<feature type="transmembrane region" description="Helical" evidence="6">
    <location>
        <begin position="44"/>
        <end position="65"/>
    </location>
</feature>
<evidence type="ECO:0000256" key="3">
    <source>
        <dbReference type="ARBA" id="ARBA00022692"/>
    </source>
</evidence>
<dbReference type="GO" id="GO:0005345">
    <property type="term" value="F:purine nucleobase transmembrane transporter activity"/>
    <property type="evidence" value="ECO:0007669"/>
    <property type="project" value="UniProtKB-UniRule"/>
</dbReference>
<evidence type="ECO:0000256" key="2">
    <source>
        <dbReference type="ARBA" id="ARBA00022448"/>
    </source>
</evidence>
<sequence>MAESQEVELCLKDNEVKEYSMEDTFFNNEIYQTRTNYQKRNFHWLLVAIYVVFALLGQSAATLLGKLYYDKGGHSKWMGAFVQFIGFPILLPCYYISSLKSTTTNNFNSKQPSTSTSIVALMYVTLGLIAALECYFFALGLWYLPVSTYAIISSSQLAFSAFFSFFLNSMKFSPYIINSLVLLTISSTLLIFQNETEAEHSVESSKKKQVIGFICTIIASIGEGLLLSLTQFAFEKVLKRETFNVVMDVIIYQSIVAACVTFVGLFASGEWNGLQSEMDKYELGKTSYVLNLVFIAITWQLYSIGSVGLIFELSSLFADALSVLAEPIVPILAVIFFHETMNGIKAISMVLAIWGFTSYIYHHYSDKTNSNTENRNTNEVI</sequence>
<feature type="transmembrane region" description="Helical" evidence="6">
    <location>
        <begin position="77"/>
        <end position="97"/>
    </location>
</feature>
<feature type="transmembrane region" description="Helical" evidence="6">
    <location>
        <begin position="211"/>
        <end position="234"/>
    </location>
</feature>
<protein>
    <recommendedName>
        <fullName evidence="6">Probable purine permease</fullName>
    </recommendedName>
</protein>
<keyword evidence="8" id="KW-1185">Reference proteome</keyword>
<proteinExistence type="inferred from homology"/>
<comment type="similarity">
    <text evidence="1 6">Belongs to the purine permeases (TC 2.A.7.14) family.</text>
</comment>
<dbReference type="AlphaFoldDB" id="A0AAV1WB59"/>
<gene>
    <name evidence="7" type="ORF">LLUT_LOCUS7147</name>
</gene>
<keyword evidence="2 6" id="KW-0813">Transport</keyword>
<evidence type="ECO:0000256" key="5">
    <source>
        <dbReference type="ARBA" id="ARBA00023136"/>
    </source>
</evidence>
<evidence type="ECO:0000313" key="7">
    <source>
        <dbReference type="EMBL" id="CAL0306087.1"/>
    </source>
</evidence>
<keyword evidence="5 6" id="KW-0472">Membrane</keyword>
<comment type="caution">
    <text evidence="7">The sequence shown here is derived from an EMBL/GenBank/DDBJ whole genome shotgun (WGS) entry which is preliminary data.</text>
</comment>
<dbReference type="Proteomes" id="UP001497480">
    <property type="component" value="Unassembled WGS sequence"/>
</dbReference>
<dbReference type="PANTHER" id="PTHR31376">
    <property type="entry name" value="OS09G0467300 PROTEIN-RELATED"/>
    <property type="match status" value="1"/>
</dbReference>
<comment type="subcellular location">
    <subcellularLocation>
        <location evidence="6">Membrane</location>
        <topology evidence="6">Multi-pass membrane protein</topology>
    </subcellularLocation>
</comment>
<evidence type="ECO:0000256" key="4">
    <source>
        <dbReference type="ARBA" id="ARBA00022989"/>
    </source>
</evidence>
<organism evidence="7 8">
    <name type="scientific">Lupinus luteus</name>
    <name type="common">European yellow lupine</name>
    <dbReference type="NCBI Taxonomy" id="3873"/>
    <lineage>
        <taxon>Eukaryota</taxon>
        <taxon>Viridiplantae</taxon>
        <taxon>Streptophyta</taxon>
        <taxon>Embryophyta</taxon>
        <taxon>Tracheophyta</taxon>
        <taxon>Spermatophyta</taxon>
        <taxon>Magnoliopsida</taxon>
        <taxon>eudicotyledons</taxon>
        <taxon>Gunneridae</taxon>
        <taxon>Pentapetalae</taxon>
        <taxon>rosids</taxon>
        <taxon>fabids</taxon>
        <taxon>Fabales</taxon>
        <taxon>Fabaceae</taxon>
        <taxon>Papilionoideae</taxon>
        <taxon>50 kb inversion clade</taxon>
        <taxon>genistoids sensu lato</taxon>
        <taxon>core genistoids</taxon>
        <taxon>Genisteae</taxon>
        <taxon>Lupinus</taxon>
    </lineage>
</organism>